<dbReference type="Proteomes" id="UP000316343">
    <property type="component" value="Unassembled WGS sequence"/>
</dbReference>
<dbReference type="InterPro" id="IPR050498">
    <property type="entry name" value="Ycf3"/>
</dbReference>
<feature type="domain" description="TIR" evidence="3">
    <location>
        <begin position="13"/>
        <end position="145"/>
    </location>
</feature>
<accession>A0A547PD17</accession>
<dbReference type="Pfam" id="PF13676">
    <property type="entry name" value="TIR_2"/>
    <property type="match status" value="1"/>
</dbReference>
<keyword evidence="2" id="KW-0802">TPR repeat</keyword>
<dbReference type="Gene3D" id="1.25.40.10">
    <property type="entry name" value="Tetratricopeptide repeat domain"/>
    <property type="match status" value="2"/>
</dbReference>
<dbReference type="AlphaFoldDB" id="A0A547PD17"/>
<evidence type="ECO:0000256" key="2">
    <source>
        <dbReference type="ARBA" id="ARBA00022803"/>
    </source>
</evidence>
<gene>
    <name evidence="4" type="ORF">FGU71_08750</name>
</gene>
<proteinExistence type="predicted"/>
<dbReference type="InterPro" id="IPR011990">
    <property type="entry name" value="TPR-like_helical_dom_sf"/>
</dbReference>
<dbReference type="GO" id="GO:0007165">
    <property type="term" value="P:signal transduction"/>
    <property type="evidence" value="ECO:0007669"/>
    <property type="project" value="InterPro"/>
</dbReference>
<dbReference type="SUPFAM" id="SSF48452">
    <property type="entry name" value="TPR-like"/>
    <property type="match status" value="2"/>
</dbReference>
<name>A0A547PD17_9SPHN</name>
<evidence type="ECO:0000259" key="3">
    <source>
        <dbReference type="PROSITE" id="PS50104"/>
    </source>
</evidence>
<keyword evidence="5" id="KW-1185">Reference proteome</keyword>
<dbReference type="EMBL" id="VHJK01000001">
    <property type="protein sequence ID" value="TRD11934.1"/>
    <property type="molecule type" value="Genomic_DNA"/>
</dbReference>
<keyword evidence="1" id="KW-0677">Repeat</keyword>
<organism evidence="4 5">
    <name type="scientific">Erythrobacter insulae</name>
    <dbReference type="NCBI Taxonomy" id="2584124"/>
    <lineage>
        <taxon>Bacteria</taxon>
        <taxon>Pseudomonadati</taxon>
        <taxon>Pseudomonadota</taxon>
        <taxon>Alphaproteobacteria</taxon>
        <taxon>Sphingomonadales</taxon>
        <taxon>Erythrobacteraceae</taxon>
        <taxon>Erythrobacter/Porphyrobacter group</taxon>
        <taxon>Erythrobacter</taxon>
    </lineage>
</organism>
<comment type="caution">
    <text evidence="4">The sequence shown here is derived from an EMBL/GenBank/DDBJ whole genome shotgun (WGS) entry which is preliminary data.</text>
</comment>
<dbReference type="OrthoDB" id="105971at2"/>
<dbReference type="PANTHER" id="PTHR44858">
    <property type="entry name" value="TETRATRICOPEPTIDE REPEAT PROTEIN 6"/>
    <property type="match status" value="1"/>
</dbReference>
<dbReference type="Pfam" id="PF13432">
    <property type="entry name" value="TPR_16"/>
    <property type="match status" value="1"/>
</dbReference>
<evidence type="ECO:0000313" key="4">
    <source>
        <dbReference type="EMBL" id="TRD11934.1"/>
    </source>
</evidence>
<dbReference type="PANTHER" id="PTHR44858:SF1">
    <property type="entry name" value="UDP-N-ACETYLGLUCOSAMINE--PEPTIDE N-ACETYLGLUCOSAMINYLTRANSFERASE SPINDLY-RELATED"/>
    <property type="match status" value="1"/>
</dbReference>
<sequence>MSGSEQPADIDKRGSDVFLSYSRDDQPRARKILELLEEAGISVWWDAMLEGGARFHEVTEANLENAAAVVVLWSEVSTKSHWVHDEATRGRDRGCLIPVSIDGTLPPLGFRQFQWIDVSNSDWTAGDPQIQKLIHAIAAKRDGEISEPALFAQTVSPPAKQADTIQTAPIISRRTAIIGGGVGALALSVAGIGAWSAGVFSGGGSSRRLAVMPFDVLGDPGDQVYFAEGFAGEIRSLLARNPLLHVAAKTSSSAFTGVSATAGEICEKLGVDFLLNGDVRIENGRLIGSSQLEDGRSDRVVRPFKIDAPFDNVLTLQQKIAAEIIQELAGSQGRMLSGKEIGGTANLAAYDAFLRGQEMYDSSTDEATDRAALALFDEAIRLDPEYAAATAMRGRTLGLIGNLYTGPANREQVYGGAIKAAERAIAIAPEFPNGHQVLGWIQVSGKLDMQAARAPYEKAYALGAGDAEILSRYAVFRGRIGDADGARKAIEAAMSLDPLNARVFRFAGYIEYYSGNYAEAIERLDQAIELQNPLSSYHYHVGLSQLALGDLDAAKTSFEADEFFVWNKTGLAIVEHKLGNIETAQAHFAELQDKQGDKSNYQYMQIQAQWGDQDAALEAMEAAWVARDSGLLQIYKDPLVDSLREQPRFDQLVRRMGFE</sequence>
<evidence type="ECO:0000313" key="5">
    <source>
        <dbReference type="Proteomes" id="UP000316343"/>
    </source>
</evidence>
<dbReference type="RefSeq" id="WP_142788207.1">
    <property type="nucleotide sequence ID" value="NZ_VHJK01000001.1"/>
</dbReference>
<dbReference type="SUPFAM" id="SSF52200">
    <property type="entry name" value="Toll/Interleukin receptor TIR domain"/>
    <property type="match status" value="1"/>
</dbReference>
<dbReference type="InterPro" id="IPR035897">
    <property type="entry name" value="Toll_tir_struct_dom_sf"/>
</dbReference>
<dbReference type="InterPro" id="IPR000157">
    <property type="entry name" value="TIR_dom"/>
</dbReference>
<dbReference type="Gene3D" id="3.40.50.10140">
    <property type="entry name" value="Toll/interleukin-1 receptor homology (TIR) domain"/>
    <property type="match status" value="1"/>
</dbReference>
<evidence type="ECO:0000256" key="1">
    <source>
        <dbReference type="ARBA" id="ARBA00022737"/>
    </source>
</evidence>
<protein>
    <submittedName>
        <fullName evidence="4">TIR domain-containing protein</fullName>
    </submittedName>
</protein>
<reference evidence="4 5" key="1">
    <citation type="submission" date="2019-06" db="EMBL/GenBank/DDBJ databases">
        <title>Erythrobacter insulae sp. nov., isolated from a tidal flat.</title>
        <authorList>
            <person name="Yoon J.-H."/>
        </authorList>
    </citation>
    <scope>NUCLEOTIDE SEQUENCE [LARGE SCALE GENOMIC DNA]</scope>
    <source>
        <strain evidence="4 5">JBTF-M21</strain>
    </source>
</reference>
<dbReference type="PROSITE" id="PS50104">
    <property type="entry name" value="TIR"/>
    <property type="match status" value="1"/>
</dbReference>